<accession>A0A1Y1ZND6</accession>
<dbReference type="AlphaFoldDB" id="A0A1Y1ZND6"/>
<gene>
    <name evidence="1" type="ORF">LY90DRAFT_518440</name>
</gene>
<proteinExistence type="predicted"/>
<keyword evidence="2" id="KW-1185">Reference proteome</keyword>
<comment type="caution">
    <text evidence="1">The sequence shown here is derived from an EMBL/GenBank/DDBJ whole genome shotgun (WGS) entry which is preliminary data.</text>
</comment>
<name>A0A1Y1ZND6_9FUNG</name>
<dbReference type="Proteomes" id="UP000193920">
    <property type="component" value="Unassembled WGS sequence"/>
</dbReference>
<evidence type="ECO:0000313" key="1">
    <source>
        <dbReference type="EMBL" id="ORY11761.1"/>
    </source>
</evidence>
<protein>
    <submittedName>
        <fullName evidence="1">Uncharacterized protein</fullName>
    </submittedName>
</protein>
<reference evidence="1 2" key="1">
    <citation type="submission" date="2016-08" db="EMBL/GenBank/DDBJ databases">
        <title>A Parts List for Fungal Cellulosomes Revealed by Comparative Genomics.</title>
        <authorList>
            <consortium name="DOE Joint Genome Institute"/>
            <person name="Haitjema C.H."/>
            <person name="Gilmore S.P."/>
            <person name="Henske J.K."/>
            <person name="Solomon K.V."/>
            <person name="De Groot R."/>
            <person name="Kuo A."/>
            <person name="Mondo S.J."/>
            <person name="Salamov A.A."/>
            <person name="Labutti K."/>
            <person name="Zhao Z."/>
            <person name="Chiniquy J."/>
            <person name="Barry K."/>
            <person name="Brewer H.M."/>
            <person name="Purvine S.O."/>
            <person name="Wright A.T."/>
            <person name="Boxma B."/>
            <person name="Van Alen T."/>
            <person name="Hackstein J.H."/>
            <person name="Baker S.E."/>
            <person name="Grigoriev I.V."/>
            <person name="O'Malley M.A."/>
        </authorList>
    </citation>
    <scope>NUCLEOTIDE SEQUENCE [LARGE SCALE GENOMIC DNA]</scope>
    <source>
        <strain evidence="1 2">G1</strain>
    </source>
</reference>
<dbReference type="OrthoDB" id="10553500at2759"/>
<sequence>MNQEYHLNNQKYSVIEEKDDNYLFIKGKSRKDKYGLELNVNILNGIYNIGFNNDTKSKIDDNKLYTPPCPYFSPVHYPDSIINPQCEKSSLQIVNYNKKKGKGLPYSLPFDSITNQIKK</sequence>
<dbReference type="EMBL" id="MCOG01000378">
    <property type="protein sequence ID" value="ORY11761.1"/>
    <property type="molecule type" value="Genomic_DNA"/>
</dbReference>
<organism evidence="1 2">
    <name type="scientific">Neocallimastix californiae</name>
    <dbReference type="NCBI Taxonomy" id="1754190"/>
    <lineage>
        <taxon>Eukaryota</taxon>
        <taxon>Fungi</taxon>
        <taxon>Fungi incertae sedis</taxon>
        <taxon>Chytridiomycota</taxon>
        <taxon>Chytridiomycota incertae sedis</taxon>
        <taxon>Neocallimastigomycetes</taxon>
        <taxon>Neocallimastigales</taxon>
        <taxon>Neocallimastigaceae</taxon>
        <taxon>Neocallimastix</taxon>
    </lineage>
</organism>
<evidence type="ECO:0000313" key="2">
    <source>
        <dbReference type="Proteomes" id="UP000193920"/>
    </source>
</evidence>